<keyword evidence="4 6" id="KW-0460">Magnesium</keyword>
<dbReference type="EC" id="4.2.3.-" evidence="6"/>
<dbReference type="PANTHER" id="PTHR35201:SF4">
    <property type="entry name" value="BETA-PINACENE SYNTHASE-RELATED"/>
    <property type="match status" value="1"/>
</dbReference>
<comment type="similarity">
    <text evidence="2 6">Belongs to the terpene synthase family.</text>
</comment>
<dbReference type="SFLD" id="SFLDG01020">
    <property type="entry name" value="Terpene_Cyclase_Like_2"/>
    <property type="match status" value="1"/>
</dbReference>
<dbReference type="GO" id="GO:0010333">
    <property type="term" value="F:terpene synthase activity"/>
    <property type="evidence" value="ECO:0007669"/>
    <property type="project" value="InterPro"/>
</dbReference>
<dbReference type="GO" id="GO:0008299">
    <property type="term" value="P:isoprenoid biosynthetic process"/>
    <property type="evidence" value="ECO:0007669"/>
    <property type="project" value="UniProtKB-ARBA"/>
</dbReference>
<evidence type="ECO:0000256" key="1">
    <source>
        <dbReference type="ARBA" id="ARBA00001946"/>
    </source>
</evidence>
<dbReference type="KEGG" id="mrr:Moror_4213"/>
<proteinExistence type="inferred from homology"/>
<organism evidence="7 8">
    <name type="scientific">Moniliophthora roreri (strain MCA 2997)</name>
    <name type="common">Cocoa frosty pod rot fungus</name>
    <name type="synonym">Crinipellis roreri</name>
    <dbReference type="NCBI Taxonomy" id="1381753"/>
    <lineage>
        <taxon>Eukaryota</taxon>
        <taxon>Fungi</taxon>
        <taxon>Dikarya</taxon>
        <taxon>Basidiomycota</taxon>
        <taxon>Agaricomycotina</taxon>
        <taxon>Agaricomycetes</taxon>
        <taxon>Agaricomycetidae</taxon>
        <taxon>Agaricales</taxon>
        <taxon>Marasmiineae</taxon>
        <taxon>Marasmiaceae</taxon>
        <taxon>Moniliophthora</taxon>
    </lineage>
</organism>
<dbReference type="PANTHER" id="PTHR35201">
    <property type="entry name" value="TERPENE SYNTHASE"/>
    <property type="match status" value="1"/>
</dbReference>
<dbReference type="GO" id="GO:0046872">
    <property type="term" value="F:metal ion binding"/>
    <property type="evidence" value="ECO:0007669"/>
    <property type="project" value="UniProtKB-KW"/>
</dbReference>
<dbReference type="InterPro" id="IPR034686">
    <property type="entry name" value="Terpene_cyclase-like_2"/>
</dbReference>
<keyword evidence="5 6" id="KW-0456">Lyase</keyword>
<accession>V2YG39</accession>
<evidence type="ECO:0000256" key="2">
    <source>
        <dbReference type="ARBA" id="ARBA00006333"/>
    </source>
</evidence>
<sequence length="349" mass="39635">MARIIVIPDFESMCSVLPNGGVNPHHDEAFTEARCWIAQYHNSDFGPNMTAFMESCKFELAGSYTYPHLDKYGLRATMDWLNILWFFDEVTDTETGKDARRSADIVCHTLRDSEYNDGTSLCRMITDFRIDHLSRAGPETTRRFLNHCDDMFSAVAREAGFREQGTVLSVEEYLVHRKETSGVRVCYDMAEFCIGIDLPGAIYDMEDFRKGYEASLDFVCLSNDLFSYNAEQSKGHSGFNILTVLIKAKSIELQEAADYVGSLCTNLLTEFRESQQVIEECARTAKDEASANTFRDALCVLEAYGHWVRGGIEWSFESERYFGKENKMVRKSLTVVLSQADSVSRPLHS</sequence>
<dbReference type="SUPFAM" id="SSF48576">
    <property type="entry name" value="Terpenoid synthases"/>
    <property type="match status" value="1"/>
</dbReference>
<dbReference type="HOGENOM" id="CLU_042538_2_1_1"/>
<dbReference type="Pfam" id="PF19086">
    <property type="entry name" value="Terpene_syn_C_2"/>
    <property type="match status" value="1"/>
</dbReference>
<keyword evidence="8" id="KW-1185">Reference proteome</keyword>
<dbReference type="InterPro" id="IPR008949">
    <property type="entry name" value="Isoprenoid_synthase_dom_sf"/>
</dbReference>
<comment type="caution">
    <text evidence="7">The sequence shown here is derived from an EMBL/GenBank/DDBJ whole genome shotgun (WGS) entry which is preliminary data.</text>
</comment>
<evidence type="ECO:0000313" key="7">
    <source>
        <dbReference type="EMBL" id="ESK90644.1"/>
    </source>
</evidence>
<dbReference type="EMBL" id="AWSO01000425">
    <property type="protein sequence ID" value="ESK90644.1"/>
    <property type="molecule type" value="Genomic_DNA"/>
</dbReference>
<dbReference type="OrthoDB" id="2861623at2759"/>
<evidence type="ECO:0000256" key="5">
    <source>
        <dbReference type="ARBA" id="ARBA00023239"/>
    </source>
</evidence>
<gene>
    <name evidence="7" type="ORF">Moror_4213</name>
</gene>
<protein>
    <recommendedName>
        <fullName evidence="6">Terpene synthase</fullName>
        <ecNumber evidence="6">4.2.3.-</ecNumber>
    </recommendedName>
</protein>
<evidence type="ECO:0000313" key="8">
    <source>
        <dbReference type="Proteomes" id="UP000017559"/>
    </source>
</evidence>
<name>V2YG39_MONRO</name>
<evidence type="ECO:0000256" key="6">
    <source>
        <dbReference type="RuleBase" id="RU366034"/>
    </source>
</evidence>
<comment type="cofactor">
    <cofactor evidence="1 6">
        <name>Mg(2+)</name>
        <dbReference type="ChEBI" id="CHEBI:18420"/>
    </cofactor>
</comment>
<dbReference type="SFLD" id="SFLDS00005">
    <property type="entry name" value="Isoprenoid_Synthase_Type_I"/>
    <property type="match status" value="1"/>
</dbReference>
<keyword evidence="3 6" id="KW-0479">Metal-binding</keyword>
<dbReference type="Proteomes" id="UP000017559">
    <property type="component" value="Unassembled WGS sequence"/>
</dbReference>
<dbReference type="Gene3D" id="1.10.600.10">
    <property type="entry name" value="Farnesyl Diphosphate Synthase"/>
    <property type="match status" value="1"/>
</dbReference>
<reference evidence="7 8" key="1">
    <citation type="journal article" date="2014" name="BMC Genomics">
        <title>Genome and secretome analysis of the hemibiotrophic fungal pathogen, Moniliophthora roreri, which causes frosty pod rot disease of cacao: mechanisms of the biotrophic and necrotrophic phases.</title>
        <authorList>
            <person name="Meinhardt L.W."/>
            <person name="Costa G.G.L."/>
            <person name="Thomazella D.P.T."/>
            <person name="Teixeira P.J.P.L."/>
            <person name="Carazzolle M.F."/>
            <person name="Schuster S.C."/>
            <person name="Carlson J.E."/>
            <person name="Guiltinan M.J."/>
            <person name="Mieczkowski P."/>
            <person name="Farmer A."/>
            <person name="Ramaraj T."/>
            <person name="Crozier J."/>
            <person name="Davis R.E."/>
            <person name="Shao J."/>
            <person name="Melnick R.L."/>
            <person name="Pereira G.A.G."/>
            <person name="Bailey B.A."/>
        </authorList>
    </citation>
    <scope>NUCLEOTIDE SEQUENCE [LARGE SCALE GENOMIC DNA]</scope>
    <source>
        <strain evidence="7 8">MCA 2997</strain>
    </source>
</reference>
<dbReference type="AlphaFoldDB" id="V2YG39"/>
<evidence type="ECO:0000256" key="4">
    <source>
        <dbReference type="ARBA" id="ARBA00022842"/>
    </source>
</evidence>
<evidence type="ECO:0000256" key="3">
    <source>
        <dbReference type="ARBA" id="ARBA00022723"/>
    </source>
</evidence>